<comment type="function">
    <text evidence="16">Peptidoglycan polymerase that is essential for cell division.</text>
</comment>
<feature type="transmembrane region" description="Helical" evidence="17">
    <location>
        <begin position="191"/>
        <end position="212"/>
    </location>
</feature>
<dbReference type="RefSeq" id="WP_125650593.1">
    <property type="nucleotide sequence ID" value="NZ_JBHTOH010000083.1"/>
</dbReference>
<evidence type="ECO:0000256" key="15">
    <source>
        <dbReference type="ARBA" id="ARBA00049902"/>
    </source>
</evidence>
<dbReference type="EC" id="2.4.99.28" evidence="14"/>
<keyword evidence="3" id="KW-0808">Transferase</keyword>
<protein>
    <recommendedName>
        <fullName evidence="12">Probable peptidoglycan glycosyltransferase FtsW</fullName>
        <ecNumber evidence="14">2.4.99.28</ecNumber>
    </recommendedName>
    <alternativeName>
        <fullName evidence="13">Cell division protein FtsW</fullName>
    </alternativeName>
    <alternativeName>
        <fullName evidence="10">Cell wall polymerase</fullName>
    </alternativeName>
    <alternativeName>
        <fullName evidence="9">Peptidoglycan polymerase</fullName>
    </alternativeName>
</protein>
<comment type="caution">
    <text evidence="18">The sequence shown here is derived from an EMBL/GenBank/DDBJ whole genome shotgun (WGS) entry which is preliminary data.</text>
</comment>
<keyword evidence="4 17" id="KW-0812">Transmembrane</keyword>
<name>A0ABW4BP54_9LACO</name>
<keyword evidence="7 17" id="KW-1133">Transmembrane helix</keyword>
<feature type="transmembrane region" description="Helical" evidence="17">
    <location>
        <begin position="170"/>
        <end position="186"/>
    </location>
</feature>
<feature type="transmembrane region" description="Helical" evidence="17">
    <location>
        <begin position="145"/>
        <end position="164"/>
    </location>
</feature>
<dbReference type="EMBL" id="JBHTOH010000083">
    <property type="protein sequence ID" value="MFD1411598.1"/>
    <property type="molecule type" value="Genomic_DNA"/>
</dbReference>
<evidence type="ECO:0000256" key="13">
    <source>
        <dbReference type="ARBA" id="ARBA00041418"/>
    </source>
</evidence>
<keyword evidence="2" id="KW-0328">Glycosyltransferase</keyword>
<keyword evidence="5" id="KW-0133">Cell shape</keyword>
<evidence type="ECO:0000256" key="10">
    <source>
        <dbReference type="ARBA" id="ARBA00033270"/>
    </source>
</evidence>
<dbReference type="Proteomes" id="UP001597191">
    <property type="component" value="Unassembled WGS sequence"/>
</dbReference>
<feature type="transmembrane region" description="Helical" evidence="17">
    <location>
        <begin position="108"/>
        <end position="133"/>
    </location>
</feature>
<keyword evidence="8 17" id="KW-0472">Membrane</keyword>
<evidence type="ECO:0000256" key="5">
    <source>
        <dbReference type="ARBA" id="ARBA00022960"/>
    </source>
</evidence>
<evidence type="ECO:0000256" key="8">
    <source>
        <dbReference type="ARBA" id="ARBA00023136"/>
    </source>
</evidence>
<dbReference type="PROSITE" id="PS00428">
    <property type="entry name" value="FTSW_RODA_SPOVE"/>
    <property type="match status" value="1"/>
</dbReference>
<evidence type="ECO:0000256" key="16">
    <source>
        <dbReference type="ARBA" id="ARBA00049966"/>
    </source>
</evidence>
<feature type="transmembrane region" description="Helical" evidence="17">
    <location>
        <begin position="295"/>
        <end position="319"/>
    </location>
</feature>
<evidence type="ECO:0000256" key="4">
    <source>
        <dbReference type="ARBA" id="ARBA00022692"/>
    </source>
</evidence>
<comment type="subcellular location">
    <subcellularLocation>
        <location evidence="1">Membrane</location>
        <topology evidence="1">Multi-pass membrane protein</topology>
    </subcellularLocation>
</comment>
<evidence type="ECO:0000256" key="3">
    <source>
        <dbReference type="ARBA" id="ARBA00022679"/>
    </source>
</evidence>
<comment type="similarity">
    <text evidence="11">Belongs to the SEDS family. FtsW subfamily.</text>
</comment>
<keyword evidence="6" id="KW-0573">Peptidoglycan synthesis</keyword>
<feature type="transmembrane region" description="Helical" evidence="17">
    <location>
        <begin position="48"/>
        <end position="65"/>
    </location>
</feature>
<feature type="transmembrane region" description="Helical" evidence="17">
    <location>
        <begin position="77"/>
        <end position="96"/>
    </location>
</feature>
<dbReference type="Pfam" id="PF01098">
    <property type="entry name" value="FTSW_RODA_SPOVE"/>
    <property type="match status" value="1"/>
</dbReference>
<feature type="transmembrane region" description="Helical" evidence="17">
    <location>
        <begin position="326"/>
        <end position="350"/>
    </location>
</feature>
<evidence type="ECO:0000256" key="7">
    <source>
        <dbReference type="ARBA" id="ARBA00022989"/>
    </source>
</evidence>
<reference evidence="19" key="1">
    <citation type="journal article" date="2019" name="Int. J. Syst. Evol. Microbiol.">
        <title>The Global Catalogue of Microorganisms (GCM) 10K type strain sequencing project: providing services to taxonomists for standard genome sequencing and annotation.</title>
        <authorList>
            <consortium name="The Broad Institute Genomics Platform"/>
            <consortium name="The Broad Institute Genome Sequencing Center for Infectious Disease"/>
            <person name="Wu L."/>
            <person name="Ma J."/>
        </authorList>
    </citation>
    <scope>NUCLEOTIDE SEQUENCE [LARGE SCALE GENOMIC DNA]</scope>
    <source>
        <strain evidence="19">CCM 8937</strain>
    </source>
</reference>
<evidence type="ECO:0000256" key="1">
    <source>
        <dbReference type="ARBA" id="ARBA00004141"/>
    </source>
</evidence>
<evidence type="ECO:0000256" key="14">
    <source>
        <dbReference type="ARBA" id="ARBA00044770"/>
    </source>
</evidence>
<proteinExistence type="inferred from homology"/>
<evidence type="ECO:0000256" key="9">
    <source>
        <dbReference type="ARBA" id="ARBA00032370"/>
    </source>
</evidence>
<evidence type="ECO:0000313" key="18">
    <source>
        <dbReference type="EMBL" id="MFD1411598.1"/>
    </source>
</evidence>
<organism evidence="18 19">
    <name type="scientific">Lapidilactobacillus gannanensis</name>
    <dbReference type="NCBI Taxonomy" id="2486002"/>
    <lineage>
        <taxon>Bacteria</taxon>
        <taxon>Bacillati</taxon>
        <taxon>Bacillota</taxon>
        <taxon>Bacilli</taxon>
        <taxon>Lactobacillales</taxon>
        <taxon>Lactobacillaceae</taxon>
        <taxon>Lapidilactobacillus</taxon>
    </lineage>
</organism>
<evidence type="ECO:0000256" key="12">
    <source>
        <dbReference type="ARBA" id="ARBA00041185"/>
    </source>
</evidence>
<evidence type="ECO:0000256" key="6">
    <source>
        <dbReference type="ARBA" id="ARBA00022984"/>
    </source>
</evidence>
<dbReference type="InterPro" id="IPR018365">
    <property type="entry name" value="Cell_cycle_FtsW-rel_CS"/>
</dbReference>
<comment type="catalytic activity">
    <reaction evidence="15">
        <text>[GlcNAc-(1-&gt;4)-Mur2Ac(oyl-L-Ala-gamma-D-Glu-L-Lys-D-Ala-D-Ala)](n)-di-trans,octa-cis-undecaprenyl diphosphate + beta-D-GlcNAc-(1-&gt;4)-Mur2Ac(oyl-L-Ala-gamma-D-Glu-L-Lys-D-Ala-D-Ala)-di-trans,octa-cis-undecaprenyl diphosphate = [GlcNAc-(1-&gt;4)-Mur2Ac(oyl-L-Ala-gamma-D-Glu-L-Lys-D-Ala-D-Ala)](n+1)-di-trans,octa-cis-undecaprenyl diphosphate + di-trans,octa-cis-undecaprenyl diphosphate + H(+)</text>
        <dbReference type="Rhea" id="RHEA:23708"/>
        <dbReference type="Rhea" id="RHEA-COMP:9602"/>
        <dbReference type="Rhea" id="RHEA-COMP:9603"/>
        <dbReference type="ChEBI" id="CHEBI:15378"/>
        <dbReference type="ChEBI" id="CHEBI:58405"/>
        <dbReference type="ChEBI" id="CHEBI:60033"/>
        <dbReference type="ChEBI" id="CHEBI:78435"/>
        <dbReference type="EC" id="2.4.99.28"/>
    </reaction>
</comment>
<dbReference type="PANTHER" id="PTHR30474:SF2">
    <property type="entry name" value="PEPTIDOGLYCAN GLYCOSYLTRANSFERASE FTSW-RELATED"/>
    <property type="match status" value="1"/>
</dbReference>
<evidence type="ECO:0000256" key="2">
    <source>
        <dbReference type="ARBA" id="ARBA00022676"/>
    </source>
</evidence>
<gene>
    <name evidence="18" type="ORF">ACFQ4R_08385</name>
</gene>
<feature type="transmembrane region" description="Helical" evidence="17">
    <location>
        <begin position="362"/>
        <end position="381"/>
    </location>
</feature>
<sequence length="401" mass="44552">MKKFRYLDWWILAPYLVLIAIGVVMVYSASSGILLANNLPANAYFKKQLGFALIGVFLVFFTYLLRVELFYYRKMVLLILGISLVFMIFLLILKIVRPSAAVNGAVGWINIFGITVQPVEISKFALIIYLAFIFGRKETDLHYHAYFKTITAPVLLAMFFMLLAALQPDMGGAGILLLITMVMVAASGIPWIFSVGIFAVLGSFLTFGIYFLGHLDTNSPILRTLKISGYQLARIQDLFHPFQVAQHGGQQLVNSYYAINNGGWFGRGLGRSIQKMGYLPEPYTDFILSITAEELGIIGVAIIIILLGILIIRSIYIGIRVRRNTYLALICYGIGTMMFIQVLFNIGGVLGVLPITGVTLPFISYGGSSMLILSVCMGLLMNISAYDKRQQAHTQEIKKEG</sequence>
<accession>A0ABW4BP54</accession>
<feature type="transmembrane region" description="Helical" evidence="17">
    <location>
        <begin position="12"/>
        <end position="36"/>
    </location>
</feature>
<evidence type="ECO:0000313" key="19">
    <source>
        <dbReference type="Proteomes" id="UP001597191"/>
    </source>
</evidence>
<evidence type="ECO:0000256" key="11">
    <source>
        <dbReference type="ARBA" id="ARBA00038053"/>
    </source>
</evidence>
<dbReference type="PANTHER" id="PTHR30474">
    <property type="entry name" value="CELL CYCLE PROTEIN"/>
    <property type="match status" value="1"/>
</dbReference>
<keyword evidence="19" id="KW-1185">Reference proteome</keyword>
<dbReference type="InterPro" id="IPR001182">
    <property type="entry name" value="FtsW/RodA"/>
</dbReference>
<evidence type="ECO:0000256" key="17">
    <source>
        <dbReference type="SAM" id="Phobius"/>
    </source>
</evidence>